<gene>
    <name evidence="1" type="ORF">SAMN05444266_104424</name>
</gene>
<keyword evidence="2" id="KW-1185">Reference proteome</keyword>
<organism evidence="1 2">
    <name type="scientific">Chitinophaga jiangningensis</name>
    <dbReference type="NCBI Taxonomy" id="1419482"/>
    <lineage>
        <taxon>Bacteria</taxon>
        <taxon>Pseudomonadati</taxon>
        <taxon>Bacteroidota</taxon>
        <taxon>Chitinophagia</taxon>
        <taxon>Chitinophagales</taxon>
        <taxon>Chitinophagaceae</taxon>
        <taxon>Chitinophaga</taxon>
    </lineage>
</organism>
<dbReference type="STRING" id="1419482.SAMN05444266_104424"/>
<accession>A0A1M7CQ22</accession>
<dbReference type="AlphaFoldDB" id="A0A1M7CQ22"/>
<evidence type="ECO:0000313" key="1">
    <source>
        <dbReference type="EMBL" id="SHL69240.1"/>
    </source>
</evidence>
<protein>
    <submittedName>
        <fullName evidence="1">Uncharacterized protein</fullName>
    </submittedName>
</protein>
<proteinExistence type="predicted"/>
<sequence length="148" mass="16616">MKKFLFLFLVVALAASCGKDSYGPVPILSFEGYSVPSIDSNTTTFEAIFRVKDGDGDIDSSIFYTIHYYIPSTLEEQANARMPNIGQNTGKSVNAQVKVTLEAIDFVRWVEHTGTRPDSLWMEVFVQDRAGHISDTIQTTKIPIYKRQ</sequence>
<evidence type="ECO:0000313" key="2">
    <source>
        <dbReference type="Proteomes" id="UP000184420"/>
    </source>
</evidence>
<dbReference type="EMBL" id="FRBL01000004">
    <property type="protein sequence ID" value="SHL69240.1"/>
    <property type="molecule type" value="Genomic_DNA"/>
</dbReference>
<dbReference type="OrthoDB" id="675420at2"/>
<reference evidence="1 2" key="1">
    <citation type="submission" date="2016-11" db="EMBL/GenBank/DDBJ databases">
        <authorList>
            <person name="Jaros S."/>
            <person name="Januszkiewicz K."/>
            <person name="Wedrychowicz H."/>
        </authorList>
    </citation>
    <scope>NUCLEOTIDE SEQUENCE [LARGE SCALE GENOMIC DNA]</scope>
    <source>
        <strain evidence="1 2">DSM 27406</strain>
    </source>
</reference>
<dbReference type="Proteomes" id="UP000184420">
    <property type="component" value="Unassembled WGS sequence"/>
</dbReference>
<name>A0A1M7CQ22_9BACT</name>
<dbReference type="PROSITE" id="PS51257">
    <property type="entry name" value="PROKAR_LIPOPROTEIN"/>
    <property type="match status" value="1"/>
</dbReference>
<dbReference type="RefSeq" id="WP_073081149.1">
    <property type="nucleotide sequence ID" value="NZ_FRBL01000004.1"/>
</dbReference>